<dbReference type="NCBIfam" id="TIGR02532">
    <property type="entry name" value="IV_pilin_GFxxxE"/>
    <property type="match status" value="1"/>
</dbReference>
<evidence type="ECO:0000313" key="2">
    <source>
        <dbReference type="EMBL" id="RFF32741.1"/>
    </source>
</evidence>
<accession>A0A3E1KCS3</accession>
<dbReference type="Gene3D" id="3.30.700.10">
    <property type="entry name" value="Glycoprotein, Type 4 Pilin"/>
    <property type="match status" value="1"/>
</dbReference>
<dbReference type="InterPro" id="IPR045584">
    <property type="entry name" value="Pilin-like"/>
</dbReference>
<keyword evidence="1" id="KW-0812">Transmembrane</keyword>
<keyword evidence="1" id="KW-1133">Transmembrane helix</keyword>
<evidence type="ECO:0000313" key="3">
    <source>
        <dbReference type="Proteomes" id="UP000260351"/>
    </source>
</evidence>
<evidence type="ECO:0000256" key="1">
    <source>
        <dbReference type="SAM" id="Phobius"/>
    </source>
</evidence>
<reference evidence="2 3" key="1">
    <citation type="submission" date="2018-08" db="EMBL/GenBank/DDBJ databases">
        <title>Wenzhouxiangella salilacus sp. nov., a novel bacterium isolated from a saline lake in Xinjiang Province, China.</title>
        <authorList>
            <person name="Han S."/>
        </authorList>
    </citation>
    <scope>NUCLEOTIDE SEQUENCE [LARGE SCALE GENOMIC DNA]</scope>
    <source>
        <strain evidence="2 3">XDB06</strain>
    </source>
</reference>
<protein>
    <submittedName>
        <fullName evidence="2">Type II secretion system protein</fullName>
    </submittedName>
</protein>
<sequence>MQKTQGGFTLIELVIVIVILGILAAVAVPRYVDLTSEAQTATCEGIEGALYSSAAILIAEDTVTNRGVPGTATEILNNTDLGNASASATDASCTIDVTLSDGFSCTTVDFSASGLCSTP</sequence>
<dbReference type="Proteomes" id="UP000260351">
    <property type="component" value="Unassembled WGS sequence"/>
</dbReference>
<comment type="caution">
    <text evidence="2">The sequence shown here is derived from an EMBL/GenBank/DDBJ whole genome shotgun (WGS) entry which is preliminary data.</text>
</comment>
<feature type="transmembrane region" description="Helical" evidence="1">
    <location>
        <begin position="7"/>
        <end position="28"/>
    </location>
</feature>
<keyword evidence="3" id="KW-1185">Reference proteome</keyword>
<organism evidence="2 3">
    <name type="scientific">Wenzhouxiangella sediminis</name>
    <dbReference type="NCBI Taxonomy" id="1792836"/>
    <lineage>
        <taxon>Bacteria</taxon>
        <taxon>Pseudomonadati</taxon>
        <taxon>Pseudomonadota</taxon>
        <taxon>Gammaproteobacteria</taxon>
        <taxon>Chromatiales</taxon>
        <taxon>Wenzhouxiangellaceae</taxon>
        <taxon>Wenzhouxiangella</taxon>
    </lineage>
</organism>
<name>A0A3E1KCS3_9GAMM</name>
<gene>
    <name evidence="2" type="ORF">DZC52_00855</name>
</gene>
<dbReference type="PROSITE" id="PS00409">
    <property type="entry name" value="PROKAR_NTER_METHYL"/>
    <property type="match status" value="1"/>
</dbReference>
<dbReference type="EMBL" id="QUZK01000004">
    <property type="protein sequence ID" value="RFF32741.1"/>
    <property type="molecule type" value="Genomic_DNA"/>
</dbReference>
<keyword evidence="1" id="KW-0472">Membrane</keyword>
<dbReference type="SUPFAM" id="SSF54523">
    <property type="entry name" value="Pili subunits"/>
    <property type="match status" value="1"/>
</dbReference>
<dbReference type="Pfam" id="PF07963">
    <property type="entry name" value="N_methyl"/>
    <property type="match status" value="1"/>
</dbReference>
<dbReference type="InterPro" id="IPR012902">
    <property type="entry name" value="N_methyl_site"/>
</dbReference>
<dbReference type="AlphaFoldDB" id="A0A3E1KCS3"/>
<proteinExistence type="predicted"/>